<dbReference type="AlphaFoldDB" id="A0A6J4SQP4"/>
<reference evidence="2" key="1">
    <citation type="submission" date="2020-02" db="EMBL/GenBank/DDBJ databases">
        <authorList>
            <person name="Meier V. D."/>
        </authorList>
    </citation>
    <scope>NUCLEOTIDE SEQUENCE</scope>
    <source>
        <strain evidence="2">AVDCRST_MAG85</strain>
    </source>
</reference>
<evidence type="ECO:0000313" key="2">
    <source>
        <dbReference type="EMBL" id="CAA9502195.1"/>
    </source>
</evidence>
<dbReference type="EMBL" id="CADCVT010000200">
    <property type="protein sequence ID" value="CAA9502195.1"/>
    <property type="molecule type" value="Genomic_DNA"/>
</dbReference>
<organism evidence="2">
    <name type="scientific">uncultured Solirubrobacteraceae bacterium</name>
    <dbReference type="NCBI Taxonomy" id="1162706"/>
    <lineage>
        <taxon>Bacteria</taxon>
        <taxon>Bacillati</taxon>
        <taxon>Actinomycetota</taxon>
        <taxon>Thermoleophilia</taxon>
        <taxon>Solirubrobacterales</taxon>
        <taxon>Solirubrobacteraceae</taxon>
        <taxon>environmental samples</taxon>
    </lineage>
</organism>
<feature type="non-terminal residue" evidence="2">
    <location>
        <position position="1"/>
    </location>
</feature>
<name>A0A6J4SQP4_9ACTN</name>
<sequence>GHVLGSRVPVAGGCAPRPGGGAARAARAPRSRRRDRRGAAPQARRAVLERRARDALHRRGHRLGDVDRAAHGARGSVGVGPARDRRRGVRALPARGDGLRRRAPPVRDGL</sequence>
<proteinExistence type="predicted"/>
<gene>
    <name evidence="2" type="ORF">AVDCRST_MAG85-1834</name>
</gene>
<accession>A0A6J4SQP4</accession>
<feature type="compositionally biased region" description="Basic and acidic residues" evidence="1">
    <location>
        <begin position="46"/>
        <end position="70"/>
    </location>
</feature>
<feature type="compositionally biased region" description="Basic residues" evidence="1">
    <location>
        <begin position="27"/>
        <end position="36"/>
    </location>
</feature>
<feature type="region of interest" description="Disordered" evidence="1">
    <location>
        <begin position="1"/>
        <end position="110"/>
    </location>
</feature>
<feature type="compositionally biased region" description="Low complexity" evidence="1">
    <location>
        <begin position="11"/>
        <end position="26"/>
    </location>
</feature>
<protein>
    <submittedName>
        <fullName evidence="2">Uncharacterized protein</fullName>
    </submittedName>
</protein>
<evidence type="ECO:0000256" key="1">
    <source>
        <dbReference type="SAM" id="MobiDB-lite"/>
    </source>
</evidence>
<feature type="non-terminal residue" evidence="2">
    <location>
        <position position="110"/>
    </location>
</feature>